<dbReference type="EnsemblMetazoa" id="XM_038191913.1">
    <property type="protein sequence ID" value="XP_038047841.1"/>
    <property type="gene ID" value="LOC119721953"/>
</dbReference>
<organism evidence="4 5">
    <name type="scientific">Patiria miniata</name>
    <name type="common">Bat star</name>
    <name type="synonym">Asterina miniata</name>
    <dbReference type="NCBI Taxonomy" id="46514"/>
    <lineage>
        <taxon>Eukaryota</taxon>
        <taxon>Metazoa</taxon>
        <taxon>Echinodermata</taxon>
        <taxon>Eleutherozoa</taxon>
        <taxon>Asterozoa</taxon>
        <taxon>Asteroidea</taxon>
        <taxon>Valvatacea</taxon>
        <taxon>Valvatida</taxon>
        <taxon>Asterinidae</taxon>
        <taxon>Patiria</taxon>
    </lineage>
</organism>
<dbReference type="OMA" id="PALWHEH"/>
<dbReference type="InterPro" id="IPR016187">
    <property type="entry name" value="CTDL_fold"/>
</dbReference>
<dbReference type="InterPro" id="IPR001304">
    <property type="entry name" value="C-type_lectin-like"/>
</dbReference>
<evidence type="ECO:0000259" key="3">
    <source>
        <dbReference type="PROSITE" id="PS50041"/>
    </source>
</evidence>
<dbReference type="InterPro" id="IPR018378">
    <property type="entry name" value="C-type_lectin_CS"/>
</dbReference>
<evidence type="ECO:0000313" key="4">
    <source>
        <dbReference type="EnsemblMetazoa" id="XP_038047841.1"/>
    </source>
</evidence>
<evidence type="ECO:0000256" key="1">
    <source>
        <dbReference type="ARBA" id="ARBA00023157"/>
    </source>
</evidence>
<dbReference type="Proteomes" id="UP000887568">
    <property type="component" value="Unplaced"/>
</dbReference>
<dbReference type="AlphaFoldDB" id="A0A913ZA14"/>
<dbReference type="GeneID" id="119721953"/>
<feature type="domain" description="C-type lectin" evidence="3">
    <location>
        <begin position="38"/>
        <end position="156"/>
    </location>
</feature>
<evidence type="ECO:0000313" key="5">
    <source>
        <dbReference type="Proteomes" id="UP000887568"/>
    </source>
</evidence>
<dbReference type="Gene3D" id="3.10.100.10">
    <property type="entry name" value="Mannose-Binding Protein A, subunit A"/>
    <property type="match status" value="2"/>
</dbReference>
<dbReference type="SMART" id="SM00034">
    <property type="entry name" value="CLECT"/>
    <property type="match status" value="2"/>
</dbReference>
<name>A0A913ZA14_PATMI</name>
<evidence type="ECO:0000256" key="2">
    <source>
        <dbReference type="SAM" id="SignalP"/>
    </source>
</evidence>
<sequence>MYSFVLGAVFLAAVQVSASLIASPDPNSYRCPHGYQFYSGKCYKVVTVAKDHAAAQAHCESTGGTLASPNSQEEIDSIMDLVGQTTAVPDLLWLGYKDETYEGTFTDGSGKVLTHPTWSNGEPNNCCGGEHCLQLYRNSGLMNDLGCHREIGFVCSACSQDLSCRCPALWHEHDGDCYRFFGLPRSFEDGEANCQSYHNAHGQPAHLASVSCQAENDFITNFIAQSWPGQGLRRTWIGFNDIDHEGNFEWTDHLAEEYTNWKSGEPNDSNNNEDCTEINFEQPGIWNDLGCQTKQSSVCKMPVFDPYGACHKLADIITHLIGQCSAALPVQ</sequence>
<dbReference type="OrthoDB" id="7357196at2759"/>
<dbReference type="InterPro" id="IPR050111">
    <property type="entry name" value="C-type_lectin/snaclec_domain"/>
</dbReference>
<dbReference type="PROSITE" id="PS00615">
    <property type="entry name" value="C_TYPE_LECTIN_1"/>
    <property type="match status" value="1"/>
</dbReference>
<feature type="domain" description="C-type lectin" evidence="3">
    <location>
        <begin position="173"/>
        <end position="300"/>
    </location>
</feature>
<dbReference type="RefSeq" id="XP_038047841.1">
    <property type="nucleotide sequence ID" value="XM_038191913.1"/>
</dbReference>
<feature type="chain" id="PRO_5036977205" description="C-type lectin domain-containing protein" evidence="2">
    <location>
        <begin position="19"/>
        <end position="331"/>
    </location>
</feature>
<keyword evidence="2" id="KW-0732">Signal</keyword>
<reference evidence="4" key="1">
    <citation type="submission" date="2022-11" db="UniProtKB">
        <authorList>
            <consortium name="EnsemblMetazoa"/>
        </authorList>
    </citation>
    <scope>IDENTIFICATION</scope>
</reference>
<accession>A0A913ZA14</accession>
<dbReference type="Pfam" id="PF00059">
    <property type="entry name" value="Lectin_C"/>
    <property type="match status" value="2"/>
</dbReference>
<dbReference type="PROSITE" id="PS50041">
    <property type="entry name" value="C_TYPE_LECTIN_2"/>
    <property type="match status" value="2"/>
</dbReference>
<dbReference type="InterPro" id="IPR016186">
    <property type="entry name" value="C-type_lectin-like/link_sf"/>
</dbReference>
<dbReference type="PANTHER" id="PTHR22803">
    <property type="entry name" value="MANNOSE, PHOSPHOLIPASE, LECTIN RECEPTOR RELATED"/>
    <property type="match status" value="1"/>
</dbReference>
<keyword evidence="1" id="KW-1015">Disulfide bond</keyword>
<keyword evidence="5" id="KW-1185">Reference proteome</keyword>
<protein>
    <recommendedName>
        <fullName evidence="3">C-type lectin domain-containing protein</fullName>
    </recommendedName>
</protein>
<feature type="signal peptide" evidence="2">
    <location>
        <begin position="1"/>
        <end position="18"/>
    </location>
</feature>
<proteinExistence type="predicted"/>
<dbReference type="SUPFAM" id="SSF56436">
    <property type="entry name" value="C-type lectin-like"/>
    <property type="match status" value="2"/>
</dbReference>